<dbReference type="InterPro" id="IPR011006">
    <property type="entry name" value="CheY-like_superfamily"/>
</dbReference>
<proteinExistence type="predicted"/>
<evidence type="ECO:0000313" key="5">
    <source>
        <dbReference type="Proteomes" id="UP000199421"/>
    </source>
</evidence>
<dbReference type="CDD" id="cd00156">
    <property type="entry name" value="REC"/>
    <property type="match status" value="1"/>
</dbReference>
<dbReference type="PANTHER" id="PTHR44591:SF3">
    <property type="entry name" value="RESPONSE REGULATORY DOMAIN-CONTAINING PROTEIN"/>
    <property type="match status" value="1"/>
</dbReference>
<organism evidence="4 5">
    <name type="scientific">Olivibacter domesticus</name>
    <name type="common">Pseudosphingobacterium domesticum</name>
    <dbReference type="NCBI Taxonomy" id="407022"/>
    <lineage>
        <taxon>Bacteria</taxon>
        <taxon>Pseudomonadati</taxon>
        <taxon>Bacteroidota</taxon>
        <taxon>Sphingobacteriia</taxon>
        <taxon>Sphingobacteriales</taxon>
        <taxon>Sphingobacteriaceae</taxon>
        <taxon>Olivibacter</taxon>
    </lineage>
</organism>
<dbReference type="InterPro" id="IPR001789">
    <property type="entry name" value="Sig_transdc_resp-reg_receiver"/>
</dbReference>
<name>A0A1H7XK67_OLID1</name>
<dbReference type="OrthoDB" id="5432534at2"/>
<dbReference type="InterPro" id="IPR050595">
    <property type="entry name" value="Bact_response_regulator"/>
</dbReference>
<dbReference type="SUPFAM" id="SSF52172">
    <property type="entry name" value="CheY-like"/>
    <property type="match status" value="1"/>
</dbReference>
<dbReference type="Proteomes" id="UP000199421">
    <property type="component" value="Unassembled WGS sequence"/>
</dbReference>
<dbReference type="STRING" id="407022.SAMN05661044_04930"/>
<accession>A0A1H7XK67</accession>
<dbReference type="RefSeq" id="WP_093330617.1">
    <property type="nucleotide sequence ID" value="NZ_FOAF01000010.1"/>
</dbReference>
<keyword evidence="5" id="KW-1185">Reference proteome</keyword>
<gene>
    <name evidence="4" type="ORF">SAMN05661044_04930</name>
</gene>
<dbReference type="EMBL" id="FOAF01000010">
    <property type="protein sequence ID" value="SEM34065.1"/>
    <property type="molecule type" value="Genomic_DNA"/>
</dbReference>
<sequence length="121" mass="13835">MKKLIYVLEDDEDIRDILSIFFSDFDLEVKTFEDIKGFKEVMEISIPDLYILDINLPDGSGLDLADCIAAKDSTKNIPILLMSAHMNTQDISDSKFIKGFIQKPFDLYFMKEKVMELLAAS</sequence>
<dbReference type="PANTHER" id="PTHR44591">
    <property type="entry name" value="STRESS RESPONSE REGULATOR PROTEIN 1"/>
    <property type="match status" value="1"/>
</dbReference>
<evidence type="ECO:0000259" key="3">
    <source>
        <dbReference type="PROSITE" id="PS50110"/>
    </source>
</evidence>
<dbReference type="GO" id="GO:0000160">
    <property type="term" value="P:phosphorelay signal transduction system"/>
    <property type="evidence" value="ECO:0007669"/>
    <property type="project" value="InterPro"/>
</dbReference>
<dbReference type="Pfam" id="PF00072">
    <property type="entry name" value="Response_reg"/>
    <property type="match status" value="1"/>
</dbReference>
<reference evidence="5" key="1">
    <citation type="submission" date="2016-10" db="EMBL/GenBank/DDBJ databases">
        <authorList>
            <person name="Varghese N."/>
            <person name="Submissions S."/>
        </authorList>
    </citation>
    <scope>NUCLEOTIDE SEQUENCE [LARGE SCALE GENOMIC DNA]</scope>
    <source>
        <strain evidence="5">DSM 18733</strain>
    </source>
</reference>
<dbReference type="AlphaFoldDB" id="A0A1H7XK67"/>
<protein>
    <submittedName>
        <fullName evidence="4">Response regulator receiver domain-containing protein</fullName>
    </submittedName>
</protein>
<dbReference type="SMART" id="SM00448">
    <property type="entry name" value="REC"/>
    <property type="match status" value="1"/>
</dbReference>
<evidence type="ECO:0000313" key="4">
    <source>
        <dbReference type="EMBL" id="SEM34065.1"/>
    </source>
</evidence>
<keyword evidence="1 2" id="KW-0597">Phosphoprotein</keyword>
<evidence type="ECO:0000256" key="1">
    <source>
        <dbReference type="ARBA" id="ARBA00022553"/>
    </source>
</evidence>
<dbReference type="PROSITE" id="PS50110">
    <property type="entry name" value="RESPONSE_REGULATORY"/>
    <property type="match status" value="1"/>
</dbReference>
<evidence type="ECO:0000256" key="2">
    <source>
        <dbReference type="PROSITE-ProRule" id="PRU00169"/>
    </source>
</evidence>
<feature type="modified residue" description="4-aspartylphosphate" evidence="2">
    <location>
        <position position="53"/>
    </location>
</feature>
<dbReference type="Gene3D" id="3.40.50.2300">
    <property type="match status" value="1"/>
</dbReference>
<feature type="domain" description="Response regulatory" evidence="3">
    <location>
        <begin position="4"/>
        <end position="118"/>
    </location>
</feature>